<name>A0A6H1ZEB3_9ZZZZ</name>
<dbReference type="AlphaFoldDB" id="A0A6H1ZEB3"/>
<dbReference type="EMBL" id="MT143996">
    <property type="protein sequence ID" value="QJA45761.1"/>
    <property type="molecule type" value="Genomic_DNA"/>
</dbReference>
<accession>A0A6H1ZEB3</accession>
<sequence length="170" mass="19718">MTPYDSIKDQMKTGDILQWASDSMLGKAIRWRTKSDVNHSSIVIRMSEWEGLERRRFHTEAMERGVYPNLLSRRLATFKGQVWWLPLKNTWDAERQKIGERITECWGIGYDYPSLFYQLIGKVSIDTQQMFCSEVVDYALGFTGQAHNPGELETLGIHRDKVLIYDPSPA</sequence>
<organism evidence="1">
    <name type="scientific">viral metagenome</name>
    <dbReference type="NCBI Taxonomy" id="1070528"/>
    <lineage>
        <taxon>unclassified sequences</taxon>
        <taxon>metagenomes</taxon>
        <taxon>organismal metagenomes</taxon>
    </lineage>
</organism>
<protein>
    <submittedName>
        <fullName evidence="1">Putative peptidase</fullName>
    </submittedName>
</protein>
<proteinExistence type="predicted"/>
<reference evidence="1" key="1">
    <citation type="submission" date="2020-03" db="EMBL/GenBank/DDBJ databases">
        <title>The deep terrestrial virosphere.</title>
        <authorList>
            <person name="Holmfeldt K."/>
            <person name="Nilsson E."/>
            <person name="Simone D."/>
            <person name="Lopez-Fernandez M."/>
            <person name="Wu X."/>
            <person name="de Brujin I."/>
            <person name="Lundin D."/>
            <person name="Andersson A."/>
            <person name="Bertilsson S."/>
            <person name="Dopson M."/>
        </authorList>
    </citation>
    <scope>NUCLEOTIDE SEQUENCE</scope>
    <source>
        <strain evidence="1">TM448A00274</strain>
        <strain evidence="2">TM448B00451</strain>
    </source>
</reference>
<evidence type="ECO:0000313" key="2">
    <source>
        <dbReference type="EMBL" id="QJH95514.1"/>
    </source>
</evidence>
<dbReference type="SUPFAM" id="SSF54001">
    <property type="entry name" value="Cysteine proteinases"/>
    <property type="match status" value="1"/>
</dbReference>
<dbReference type="Gene3D" id="3.90.1720.10">
    <property type="entry name" value="endopeptidase domain like (from Nostoc punctiforme)"/>
    <property type="match status" value="1"/>
</dbReference>
<gene>
    <name evidence="1" type="ORF">TM448A00274_0045</name>
    <name evidence="2" type="ORF">TM448B00451_0038</name>
</gene>
<evidence type="ECO:0000313" key="1">
    <source>
        <dbReference type="EMBL" id="QJA45761.1"/>
    </source>
</evidence>
<dbReference type="InterPro" id="IPR038765">
    <property type="entry name" value="Papain-like_cys_pep_sf"/>
</dbReference>
<dbReference type="EMBL" id="MT144621">
    <property type="protein sequence ID" value="QJH95514.1"/>
    <property type="molecule type" value="Genomic_DNA"/>
</dbReference>